<dbReference type="AlphaFoldDB" id="I2B6H2"/>
<dbReference type="HOGENOM" id="CLU_3205244_0_0_6"/>
<reference evidence="2 3" key="1">
    <citation type="journal article" date="2012" name="J. Bacteriol.">
        <title>Complete genome sequence of the B12-producing Shimwellia blattae strain DSM 4481, isolated from a cockroach.</title>
        <authorList>
            <person name="Brzuszkiewicz E."/>
            <person name="Waschkowitz T."/>
            <person name="Wiezer A."/>
            <person name="Daniel R."/>
        </authorList>
    </citation>
    <scope>NUCLEOTIDE SEQUENCE [LARGE SCALE GENOMIC DNA]</scope>
    <source>
        <strain evidence="3">ATCC 29907 / DSM 4481 / JCM 1650 / NBRC 105725 / CDC 9005-74</strain>
    </source>
</reference>
<evidence type="ECO:0000256" key="1">
    <source>
        <dbReference type="SAM" id="Phobius"/>
    </source>
</evidence>
<organism evidence="2 3">
    <name type="scientific">Shimwellia blattae (strain ATCC 29907 / DSM 4481 / JCM 1650 / NBRC 105725 / CDC 9005-74)</name>
    <name type="common">Escherichia blattae</name>
    <dbReference type="NCBI Taxonomy" id="630626"/>
    <lineage>
        <taxon>Bacteria</taxon>
        <taxon>Pseudomonadati</taxon>
        <taxon>Pseudomonadota</taxon>
        <taxon>Gammaproteobacteria</taxon>
        <taxon>Enterobacterales</taxon>
        <taxon>Enterobacteriaceae</taxon>
        <taxon>Shimwellia</taxon>
    </lineage>
</organism>
<evidence type="ECO:0000313" key="3">
    <source>
        <dbReference type="Proteomes" id="UP000001955"/>
    </source>
</evidence>
<protein>
    <submittedName>
        <fullName evidence="2">Uncharacterized protein</fullName>
    </submittedName>
</protein>
<gene>
    <name evidence="2" type="ordered locus">EBL_c10160</name>
</gene>
<feature type="transmembrane region" description="Helical" evidence="1">
    <location>
        <begin position="20"/>
        <end position="40"/>
    </location>
</feature>
<keyword evidence="1" id="KW-0812">Transmembrane</keyword>
<evidence type="ECO:0000313" key="2">
    <source>
        <dbReference type="EMBL" id="AFJ46126.1"/>
    </source>
</evidence>
<keyword evidence="1" id="KW-0472">Membrane</keyword>
<dbReference type="Proteomes" id="UP000001955">
    <property type="component" value="Chromosome"/>
</dbReference>
<dbReference type="EMBL" id="CP001560">
    <property type="protein sequence ID" value="AFJ46126.1"/>
    <property type="molecule type" value="Genomic_DNA"/>
</dbReference>
<accession>I2B6H2</accession>
<keyword evidence="1" id="KW-1133">Transmembrane helix</keyword>
<keyword evidence="3" id="KW-1185">Reference proteome</keyword>
<dbReference type="KEGG" id="ebt:EBL_c10160"/>
<dbReference type="STRING" id="630626.EBL_c10160"/>
<name>I2B6H2_SHIBC</name>
<sequence length="45" mass="5076">MKLFSGPQCKPGSLLLPKVFTQTFGLLLLLNLYPFIITSWSDIFS</sequence>
<proteinExistence type="predicted"/>